<dbReference type="GO" id="GO:2000904">
    <property type="term" value="P:regulation of starch metabolic process"/>
    <property type="evidence" value="ECO:0007669"/>
    <property type="project" value="TreeGrafter"/>
</dbReference>
<feature type="compositionally biased region" description="Low complexity" evidence="8">
    <location>
        <begin position="418"/>
        <end position="453"/>
    </location>
</feature>
<comment type="subcellular location">
    <subcellularLocation>
        <location evidence="1">Plastid</location>
        <location evidence="1">Chloroplast stroma</location>
    </subcellularLocation>
</comment>
<feature type="repeat" description="PPR" evidence="7">
    <location>
        <begin position="305"/>
        <end position="340"/>
    </location>
</feature>
<name>A0A835E8V6_9POAL</name>
<comment type="similarity">
    <text evidence="6">Belongs to the ESV1 family.</text>
</comment>
<sequence length="732" mass="78368">MRHTPYVRTLTHTRNCEGLTAQPFRGAGTRTHAMSCVLTSTHASCALWSDLIPSVPRLPRPHRPALLWGRARAPHLVLPSPATATARRATRATAAPVLCPGSKDPSPTPSPTRQCHGLHCTCAGHPTVTAAGGGSEPPLPDMVARARNRAEACLSPESWRARETAAMSSRACTSAVKTATAAASSVAMARSPSAPDLALASATERARAGAFGPGDARQLLDELRRQGTRVHARALNGFLAALVQAAPSAACSDSPALAVSFFSRMSRAAGSRMMSLSFHTYDILMDCCIPLAFFGRLLRTGLGADEITLSKLLRSLCKAKRTEEALDVVLHRMHELGCEPNVFSYNIILKSFCDIGNTGRACELLRTMMEKGAGCSPDVRSSSGPELFQPGCGDTLPPLAQLHVSSDWAHAPLPFTSPPHSSSSSSASSPSSTLAESEAAEPEAMAASNAASVSPATAPRLSLLLRRRNARARAAAASSSAGGGAGGGSYLDMWRKAVERERRLQAPVPAGAEAVAPPPADVVERRTARFEDLLRVPREERDRVQRNQVIDRAAAALAAARAVLKEPPPAPAPAPSPSPSPPSTPPQMTEAAKRCEGIGSGLPDGGVSTYDGSGGSTKYTDKWAERSEGDGWSKWGDKWDEHFDPNGHGIKQGETWWAGKYGDRWNRTWGEQHNGSGWVHKYGRSSSGEHWDTHVPQETWYERFPHFGFYHCFENSVQLRSVKRQQRPGNKV</sequence>
<evidence type="ECO:0000313" key="9">
    <source>
        <dbReference type="EMBL" id="KAF8673132.1"/>
    </source>
</evidence>
<dbReference type="InterPro" id="IPR002885">
    <property type="entry name" value="PPR_rpt"/>
</dbReference>
<feature type="region of interest" description="Disordered" evidence="8">
    <location>
        <begin position="415"/>
        <end position="453"/>
    </location>
</feature>
<proteinExistence type="inferred from homology"/>
<dbReference type="Pfam" id="PF13041">
    <property type="entry name" value="PPR_2"/>
    <property type="match status" value="1"/>
</dbReference>
<dbReference type="NCBIfam" id="TIGR00756">
    <property type="entry name" value="PPR"/>
    <property type="match status" value="2"/>
</dbReference>
<reference evidence="9" key="1">
    <citation type="submission" date="2020-07" db="EMBL/GenBank/DDBJ databases">
        <title>Genome sequence and genetic diversity analysis of an under-domesticated orphan crop, white fonio (Digitaria exilis).</title>
        <authorList>
            <person name="Bennetzen J.L."/>
            <person name="Chen S."/>
            <person name="Ma X."/>
            <person name="Wang X."/>
            <person name="Yssel A.E.J."/>
            <person name="Chaluvadi S.R."/>
            <person name="Johnson M."/>
            <person name="Gangashetty P."/>
            <person name="Hamidou F."/>
            <person name="Sanogo M.D."/>
            <person name="Zwaenepoel A."/>
            <person name="Wallace J."/>
            <person name="Van De Peer Y."/>
            <person name="Van Deynze A."/>
        </authorList>
    </citation>
    <scope>NUCLEOTIDE SEQUENCE</scope>
    <source>
        <tissue evidence="9">Leaves</tissue>
    </source>
</reference>
<evidence type="ECO:0000256" key="4">
    <source>
        <dbReference type="ARBA" id="ARBA00022737"/>
    </source>
</evidence>
<dbReference type="GO" id="GO:0005982">
    <property type="term" value="P:starch metabolic process"/>
    <property type="evidence" value="ECO:0007669"/>
    <property type="project" value="TreeGrafter"/>
</dbReference>
<dbReference type="PANTHER" id="PTHR34113">
    <property type="entry name" value="INACTIVE PURPLE ACID PHOSPHATASE-LIKE PROTEIN"/>
    <property type="match status" value="1"/>
</dbReference>
<dbReference type="Gene3D" id="1.25.40.10">
    <property type="entry name" value="Tetratricopeptide repeat domain"/>
    <property type="match status" value="1"/>
</dbReference>
<keyword evidence="10" id="KW-1185">Reference proteome</keyword>
<organism evidence="9 10">
    <name type="scientific">Digitaria exilis</name>
    <dbReference type="NCBI Taxonomy" id="1010633"/>
    <lineage>
        <taxon>Eukaryota</taxon>
        <taxon>Viridiplantae</taxon>
        <taxon>Streptophyta</taxon>
        <taxon>Embryophyta</taxon>
        <taxon>Tracheophyta</taxon>
        <taxon>Spermatophyta</taxon>
        <taxon>Magnoliopsida</taxon>
        <taxon>Liliopsida</taxon>
        <taxon>Poales</taxon>
        <taxon>Poaceae</taxon>
        <taxon>PACMAD clade</taxon>
        <taxon>Panicoideae</taxon>
        <taxon>Panicodae</taxon>
        <taxon>Paniceae</taxon>
        <taxon>Anthephorinae</taxon>
        <taxon>Digitaria</taxon>
    </lineage>
</organism>
<evidence type="ECO:0000256" key="6">
    <source>
        <dbReference type="ARBA" id="ARBA00038237"/>
    </source>
</evidence>
<gene>
    <name evidence="9" type="ORF">HU200_048679</name>
</gene>
<keyword evidence="3" id="KW-0934">Plastid</keyword>
<keyword evidence="4" id="KW-0677">Repeat</keyword>
<dbReference type="Proteomes" id="UP000636709">
    <property type="component" value="Unassembled WGS sequence"/>
</dbReference>
<dbReference type="AlphaFoldDB" id="A0A835E8V6"/>
<evidence type="ECO:0000256" key="8">
    <source>
        <dbReference type="SAM" id="MobiDB-lite"/>
    </source>
</evidence>
<evidence type="ECO:0008006" key="11">
    <source>
        <dbReference type="Google" id="ProtNLM"/>
    </source>
</evidence>
<dbReference type="OrthoDB" id="185373at2759"/>
<feature type="region of interest" description="Disordered" evidence="8">
    <location>
        <begin position="566"/>
        <end position="631"/>
    </location>
</feature>
<protein>
    <recommendedName>
        <fullName evidence="11">Pentatricopeptide repeat-containing protein</fullName>
    </recommendedName>
</protein>
<feature type="compositionally biased region" description="Pro residues" evidence="8">
    <location>
        <begin position="566"/>
        <end position="585"/>
    </location>
</feature>
<dbReference type="PROSITE" id="PS51375">
    <property type="entry name" value="PPR"/>
    <property type="match status" value="2"/>
</dbReference>
<feature type="repeat" description="PPR" evidence="7">
    <location>
        <begin position="341"/>
        <end position="375"/>
    </location>
</feature>
<evidence type="ECO:0000256" key="7">
    <source>
        <dbReference type="PROSITE-ProRule" id="PRU00708"/>
    </source>
</evidence>
<evidence type="ECO:0000256" key="3">
    <source>
        <dbReference type="ARBA" id="ARBA00022640"/>
    </source>
</evidence>
<evidence type="ECO:0000256" key="5">
    <source>
        <dbReference type="ARBA" id="ARBA00022946"/>
    </source>
</evidence>
<dbReference type="InterPro" id="IPR011990">
    <property type="entry name" value="TPR-like_helical_dom_sf"/>
</dbReference>
<dbReference type="PANTHER" id="PTHR34113:SF2">
    <property type="entry name" value="PROTEIN LIKE EARLY STARVATION, CHLOROPLASTIC"/>
    <property type="match status" value="1"/>
</dbReference>
<evidence type="ECO:0000313" key="10">
    <source>
        <dbReference type="Proteomes" id="UP000636709"/>
    </source>
</evidence>
<evidence type="ECO:0000256" key="2">
    <source>
        <dbReference type="ARBA" id="ARBA00022528"/>
    </source>
</evidence>
<dbReference type="GO" id="GO:0043036">
    <property type="term" value="C:starch grain"/>
    <property type="evidence" value="ECO:0007669"/>
    <property type="project" value="TreeGrafter"/>
</dbReference>
<keyword evidence="2" id="KW-0150">Chloroplast</keyword>
<dbReference type="InterPro" id="IPR052495">
    <property type="entry name" value="Alpha-glucan_binding_chloro"/>
</dbReference>
<keyword evidence="5" id="KW-0809">Transit peptide</keyword>
<dbReference type="GO" id="GO:0009570">
    <property type="term" value="C:chloroplast stroma"/>
    <property type="evidence" value="ECO:0007669"/>
    <property type="project" value="UniProtKB-SubCell"/>
</dbReference>
<feature type="compositionally biased region" description="Basic and acidic residues" evidence="8">
    <location>
        <begin position="619"/>
        <end position="631"/>
    </location>
</feature>
<dbReference type="EMBL" id="JACEFO010002208">
    <property type="protein sequence ID" value="KAF8673132.1"/>
    <property type="molecule type" value="Genomic_DNA"/>
</dbReference>
<comment type="caution">
    <text evidence="9">The sequence shown here is derived from an EMBL/GenBank/DDBJ whole genome shotgun (WGS) entry which is preliminary data.</text>
</comment>
<dbReference type="GO" id="GO:2001070">
    <property type="term" value="F:starch binding"/>
    <property type="evidence" value="ECO:0007669"/>
    <property type="project" value="TreeGrafter"/>
</dbReference>
<evidence type="ECO:0000256" key="1">
    <source>
        <dbReference type="ARBA" id="ARBA00004470"/>
    </source>
</evidence>
<accession>A0A835E8V6</accession>